<evidence type="ECO:0000256" key="4">
    <source>
        <dbReference type="ARBA" id="ARBA00022692"/>
    </source>
</evidence>
<evidence type="ECO:0000259" key="8">
    <source>
        <dbReference type="PROSITE" id="PS50850"/>
    </source>
</evidence>
<evidence type="ECO:0000256" key="7">
    <source>
        <dbReference type="SAM" id="Phobius"/>
    </source>
</evidence>
<evidence type="ECO:0000256" key="6">
    <source>
        <dbReference type="ARBA" id="ARBA00023136"/>
    </source>
</evidence>
<name>A0A6N4SN23_CYTH3</name>
<keyword evidence="3" id="KW-1003">Cell membrane</keyword>
<feature type="domain" description="Major facilitator superfamily (MFS) profile" evidence="8">
    <location>
        <begin position="31"/>
        <end position="417"/>
    </location>
</feature>
<dbReference type="PANTHER" id="PTHR23513:SF11">
    <property type="entry name" value="STAPHYLOFERRIN A TRANSPORTER"/>
    <property type="match status" value="1"/>
</dbReference>
<evidence type="ECO:0000256" key="5">
    <source>
        <dbReference type="ARBA" id="ARBA00022989"/>
    </source>
</evidence>
<dbReference type="InterPro" id="IPR036259">
    <property type="entry name" value="MFS_trans_sf"/>
</dbReference>
<feature type="transmembrane region" description="Helical" evidence="7">
    <location>
        <begin position="173"/>
        <end position="193"/>
    </location>
</feature>
<dbReference type="Pfam" id="PF05977">
    <property type="entry name" value="MFS_3"/>
    <property type="match status" value="1"/>
</dbReference>
<keyword evidence="2" id="KW-0813">Transport</keyword>
<evidence type="ECO:0000313" key="9">
    <source>
        <dbReference type="EMBL" id="ABG57685.1"/>
    </source>
</evidence>
<dbReference type="CDD" id="cd06173">
    <property type="entry name" value="MFS_MefA_like"/>
    <property type="match status" value="1"/>
</dbReference>
<evidence type="ECO:0000256" key="3">
    <source>
        <dbReference type="ARBA" id="ARBA00022475"/>
    </source>
</evidence>
<dbReference type="GO" id="GO:0022857">
    <property type="term" value="F:transmembrane transporter activity"/>
    <property type="evidence" value="ECO:0007669"/>
    <property type="project" value="InterPro"/>
</dbReference>
<dbReference type="EMBL" id="CP000383">
    <property type="protein sequence ID" value="ABG57685.1"/>
    <property type="molecule type" value="Genomic_DNA"/>
</dbReference>
<feature type="transmembrane region" description="Helical" evidence="7">
    <location>
        <begin position="391"/>
        <end position="412"/>
    </location>
</feature>
<evidence type="ECO:0000256" key="2">
    <source>
        <dbReference type="ARBA" id="ARBA00022448"/>
    </source>
</evidence>
<feature type="transmembrane region" description="Helical" evidence="7">
    <location>
        <begin position="366"/>
        <end position="385"/>
    </location>
</feature>
<dbReference type="GO" id="GO:0005886">
    <property type="term" value="C:plasma membrane"/>
    <property type="evidence" value="ECO:0007669"/>
    <property type="project" value="UniProtKB-SubCell"/>
</dbReference>
<keyword evidence="10" id="KW-1185">Reference proteome</keyword>
<evidence type="ECO:0000256" key="1">
    <source>
        <dbReference type="ARBA" id="ARBA00004651"/>
    </source>
</evidence>
<proteinExistence type="predicted"/>
<keyword evidence="5 7" id="KW-1133">Transmembrane helix</keyword>
<feature type="transmembrane region" description="Helical" evidence="7">
    <location>
        <begin position="328"/>
        <end position="345"/>
    </location>
</feature>
<reference evidence="9 10" key="1">
    <citation type="journal article" date="2007" name="Appl. Environ. Microbiol.">
        <title>Genome sequence of the cellulolytic gliding bacterium Cytophaga hutchinsonii.</title>
        <authorList>
            <person name="Xie G."/>
            <person name="Bruce D.C."/>
            <person name="Challacombe J.F."/>
            <person name="Chertkov O."/>
            <person name="Detter J.C."/>
            <person name="Gilna P."/>
            <person name="Han C.S."/>
            <person name="Lucas S."/>
            <person name="Misra M."/>
            <person name="Myers G.L."/>
            <person name="Richardson P."/>
            <person name="Tapia R."/>
            <person name="Thayer N."/>
            <person name="Thompson L.S."/>
            <person name="Brettin T.S."/>
            <person name="Henrissat B."/>
            <person name="Wilson D.B."/>
            <person name="McBride M.J."/>
        </authorList>
    </citation>
    <scope>NUCLEOTIDE SEQUENCE [LARGE SCALE GENOMIC DNA]</scope>
    <source>
        <strain evidence="10">ATCC 33406 / DSM 1761 / CIP 103989 / NBRC 15051 / NCIMB 9469 / D465</strain>
    </source>
</reference>
<feature type="transmembrane region" description="Helical" evidence="7">
    <location>
        <begin position="64"/>
        <end position="85"/>
    </location>
</feature>
<dbReference type="PROSITE" id="PS50850">
    <property type="entry name" value="MFS"/>
    <property type="match status" value="1"/>
</dbReference>
<feature type="transmembrane region" description="Helical" evidence="7">
    <location>
        <begin position="121"/>
        <end position="139"/>
    </location>
</feature>
<dbReference type="Proteomes" id="UP000001822">
    <property type="component" value="Chromosome"/>
</dbReference>
<comment type="subcellular location">
    <subcellularLocation>
        <location evidence="1">Cell membrane</location>
        <topology evidence="1">Multi-pass membrane protein</topology>
    </subcellularLocation>
</comment>
<keyword evidence="6 7" id="KW-0472">Membrane</keyword>
<evidence type="ECO:0000313" key="10">
    <source>
        <dbReference type="Proteomes" id="UP000001822"/>
    </source>
</evidence>
<keyword evidence="4 7" id="KW-0812">Transmembrane</keyword>
<feature type="transmembrane region" description="Helical" evidence="7">
    <location>
        <begin position="34"/>
        <end position="58"/>
    </location>
</feature>
<dbReference type="SUPFAM" id="SSF103473">
    <property type="entry name" value="MFS general substrate transporter"/>
    <property type="match status" value="1"/>
</dbReference>
<organism evidence="9 10">
    <name type="scientific">Cytophaga hutchinsonii (strain ATCC 33406 / DSM 1761 / CIP 103989 / NBRC 15051 / NCIMB 9469 / D465)</name>
    <dbReference type="NCBI Taxonomy" id="269798"/>
    <lineage>
        <taxon>Bacteria</taxon>
        <taxon>Pseudomonadati</taxon>
        <taxon>Bacteroidota</taxon>
        <taxon>Cytophagia</taxon>
        <taxon>Cytophagales</taxon>
        <taxon>Cytophagaceae</taxon>
        <taxon>Cytophaga</taxon>
    </lineage>
</organism>
<dbReference type="Gene3D" id="1.20.1250.20">
    <property type="entry name" value="MFS general substrate transporter like domains"/>
    <property type="match status" value="1"/>
</dbReference>
<dbReference type="InterPro" id="IPR020846">
    <property type="entry name" value="MFS_dom"/>
</dbReference>
<sequence>MLNPNPELPVVQSGAWVQKIYGAFPAFQSKNYKLYFSGQLVSMIGTWMQIVAQSWLVLQLTESVFLIGLVMALSTLPTLLFTLFGGVIVDRFPKKEILFYTQFAAMILALTLGILTVFDWIAIWEICVIAFLLGMVNAVDAPARQAFVTELVDRDQLPSAIALNSGVFNTARVIGPSIAGVLIAVIGTGGAFMLNALSYVAVILALRKITIHEVFVKNTTKPLDAIKEGITYSFTHPIIRTLFIIIAIVSIFGWSYTTVLPVIAKNDFHVGAAGLGYLYAASGLGSLLATVLIALYSKKISPLYFIIGGTLVFSISIFLFSFSTDINTASILLFFSGFGLLSFASQSNTTIQTLVKSEFRGRVMSIYVLMFIGLTPLGNFQIGLISEYWGVPLALRAGAAIVLVAGLTVFLFKNRIIEKYHGYKKNVSVL</sequence>
<feature type="transmembrane region" description="Helical" evidence="7">
    <location>
        <begin position="97"/>
        <end position="115"/>
    </location>
</feature>
<dbReference type="InterPro" id="IPR010290">
    <property type="entry name" value="TM_effector"/>
</dbReference>
<protein>
    <submittedName>
        <fullName evidence="9">Permease</fullName>
    </submittedName>
</protein>
<dbReference type="PANTHER" id="PTHR23513">
    <property type="entry name" value="INTEGRAL MEMBRANE EFFLUX PROTEIN-RELATED"/>
    <property type="match status" value="1"/>
</dbReference>
<feature type="transmembrane region" description="Helical" evidence="7">
    <location>
        <begin position="303"/>
        <end position="322"/>
    </location>
</feature>
<feature type="transmembrane region" description="Helical" evidence="7">
    <location>
        <begin position="237"/>
        <end position="256"/>
    </location>
</feature>
<gene>
    <name evidence="9" type="ordered locus">CHU_0395</name>
</gene>
<dbReference type="KEGG" id="chu:CHU_0395"/>
<feature type="transmembrane region" description="Helical" evidence="7">
    <location>
        <begin position="276"/>
        <end position="296"/>
    </location>
</feature>
<accession>A0A6N4SN23</accession>
<dbReference type="AlphaFoldDB" id="A0A6N4SN23"/>